<dbReference type="AlphaFoldDB" id="A0A422N7X9"/>
<dbReference type="Pfam" id="PF09773">
    <property type="entry name" value="Meckelin"/>
    <property type="match status" value="1"/>
</dbReference>
<dbReference type="OMA" id="ATSCHIN"/>
<keyword evidence="1 3" id="KW-0812">Transmembrane</keyword>
<dbReference type="GeneID" id="40330896"/>
<sequence length="1013" mass="114376">MGRSLVARLSWLLLCIWLPALFLSVTYCASGIDDSVRTDTCTLCHLKSSCKHNMVFADESVVDAGMNCSERVAPMEPHSAGTAGCVDCTRTEKVVGMALYANPLQCCVHCGDTRMPPGAVNPVYYETTGERIRRADYEPVDQESTQGLASPTCVQHGSNGCARCELPHALAESEKCVCASGYTILHDGSCVPAETYANVVAAAAGATTMFQPVNINNDGILGPTFKAVAVGEYATEGAVQCACGRAVGCNLLANMCVLMMYDMNSLPCKLYLSLVADRNLRRQLPKLVYDNNTGNHTNYDGGDGGFPAATLKATRVGEVITLLVAVYDWRGNKKGIFRFSKVFNPCHISDTAMSDMFKFVSNRGHQCVLDWDVLLRNAGPTDFFELFMVDPTNMSHLVPLSVVMDYTNNDIHPWSFHEELPQQAMTGGYRRRFYVHDTFTDCKVGLQQAPVKVSCYVTALRYVVFVFNMTDFLMHHRPLKPIIIFHYASGLRHNDTLLVGTATKVLVKGGVSVLFFTEKSTVDMGMMITMIVLSVLCFLSAWIRTYGWMRRRQNMMLSIGACIRFLAYFCDHIGNMFALAVALASWYILVMYRAQENKLGVVVNERHVYLEAMLFTATVTKGIAVVYRIVEQCNADYFVIDWERSKGQLLRENRILPVSMWRSTFVSNELNELQGLRQWRPLLSMSIVLFFLEELDFLRYTESLPAVSEAEEVGLHSLTSLRIAVGMFFWVFVCLALNILEFQIYYRFFRVHPLRAFVDLCSVSNISILILPETQWGYYIHGESIHAHSDVSMEEFQRNLYLESQGNLPVRGLGGQNKCQTFEVFMGIYMRQYLYMCYAEIEAEHQRSLGKGFTPVRPGRRWHFLECVLGFSRKSRVYDSETLAVKKRINTVLQQSVQSAEGTLLMKFILHRLFGVTPNILYMNGPQSGDRSGKDLFFVDDALAYGNAFLYGLDIDLFVWYTLMYASFDAFMHNVWMALVITFAVEVVVRWYRMNEGVANISSKTLIDDRFFL</sequence>
<dbReference type="GO" id="GO:0036038">
    <property type="term" value="C:MKS complex"/>
    <property type="evidence" value="ECO:0007669"/>
    <property type="project" value="InterPro"/>
</dbReference>
<dbReference type="RefSeq" id="XP_029236411.1">
    <property type="nucleotide sequence ID" value="XM_029383784.1"/>
</dbReference>
<organism evidence="3 4">
    <name type="scientific">Trypanosoma rangeli</name>
    <dbReference type="NCBI Taxonomy" id="5698"/>
    <lineage>
        <taxon>Eukaryota</taxon>
        <taxon>Discoba</taxon>
        <taxon>Euglenozoa</taxon>
        <taxon>Kinetoplastea</taxon>
        <taxon>Metakinetoplastina</taxon>
        <taxon>Trypanosomatida</taxon>
        <taxon>Trypanosomatidae</taxon>
        <taxon>Trypanosoma</taxon>
        <taxon>Herpetosoma</taxon>
    </lineage>
</organism>
<dbReference type="InterPro" id="IPR019170">
    <property type="entry name" value="Meckelin"/>
</dbReference>
<keyword evidence="2" id="KW-0732">Signal</keyword>
<feature type="signal peptide" evidence="2">
    <location>
        <begin position="1"/>
        <end position="28"/>
    </location>
</feature>
<evidence type="ECO:0000313" key="4">
    <source>
        <dbReference type="Proteomes" id="UP000283634"/>
    </source>
</evidence>
<evidence type="ECO:0000256" key="2">
    <source>
        <dbReference type="SAM" id="SignalP"/>
    </source>
</evidence>
<proteinExistence type="predicted"/>
<feature type="transmembrane region" description="Helical" evidence="1">
    <location>
        <begin position="565"/>
        <end position="588"/>
    </location>
</feature>
<reference evidence="3 4" key="1">
    <citation type="journal article" date="2018" name="BMC Genomics">
        <title>Genomic comparison of Trypanosoma conorhini and Trypanosoma rangeli to Trypanosoma cruzi strains of high and low virulence.</title>
        <authorList>
            <person name="Bradwell K.R."/>
            <person name="Koparde V.N."/>
            <person name="Matveyev A.V."/>
            <person name="Serrano M.G."/>
            <person name="Alves J.M."/>
            <person name="Parikh H."/>
            <person name="Huang B."/>
            <person name="Lee V."/>
            <person name="Espinosa-Alvarez O."/>
            <person name="Ortiz P.A."/>
            <person name="Costa-Martins A.G."/>
            <person name="Teixeira M.M."/>
            <person name="Buck G.A."/>
        </authorList>
    </citation>
    <scope>NUCLEOTIDE SEQUENCE [LARGE SCALE GENOMIC DNA]</scope>
    <source>
        <strain evidence="3 4">AM80</strain>
    </source>
</reference>
<dbReference type="Proteomes" id="UP000283634">
    <property type="component" value="Unassembled WGS sequence"/>
</dbReference>
<dbReference type="OrthoDB" id="419138at2759"/>
<dbReference type="PANTHER" id="PTHR21274:SF0">
    <property type="entry name" value="MECKELIN"/>
    <property type="match status" value="1"/>
</dbReference>
<dbReference type="GO" id="GO:0060271">
    <property type="term" value="P:cilium assembly"/>
    <property type="evidence" value="ECO:0007669"/>
    <property type="project" value="InterPro"/>
</dbReference>
<comment type="caution">
    <text evidence="3">The sequence shown here is derived from an EMBL/GenBank/DDBJ whole genome shotgun (WGS) entry which is preliminary data.</text>
</comment>
<keyword evidence="1" id="KW-1133">Transmembrane helix</keyword>
<keyword evidence="4" id="KW-1185">Reference proteome</keyword>
<evidence type="ECO:0000313" key="3">
    <source>
        <dbReference type="EMBL" id="RNF01570.1"/>
    </source>
</evidence>
<feature type="transmembrane region" description="Helical" evidence="1">
    <location>
        <begin position="721"/>
        <end position="740"/>
    </location>
</feature>
<feature type="transmembrane region" description="Helical" evidence="1">
    <location>
        <begin position="975"/>
        <end position="992"/>
    </location>
</feature>
<accession>A0A422N7X9</accession>
<evidence type="ECO:0000256" key="1">
    <source>
        <dbReference type="SAM" id="Phobius"/>
    </source>
</evidence>
<gene>
    <name evidence="3" type="ORF">TraAM80_06963</name>
</gene>
<dbReference type="PANTHER" id="PTHR21274">
    <property type="entry name" value="MECKELIN"/>
    <property type="match status" value="1"/>
</dbReference>
<keyword evidence="1" id="KW-0472">Membrane</keyword>
<feature type="transmembrane region" description="Helical" evidence="1">
    <location>
        <begin position="608"/>
        <end position="630"/>
    </location>
</feature>
<name>A0A422N7X9_TRYRA</name>
<protein>
    <submittedName>
        <fullName evidence="3">Transmembrane protein 67</fullName>
    </submittedName>
</protein>
<dbReference type="EMBL" id="MKGL01000268">
    <property type="protein sequence ID" value="RNF01570.1"/>
    <property type="molecule type" value="Genomic_DNA"/>
</dbReference>
<feature type="chain" id="PRO_5019413206" evidence="2">
    <location>
        <begin position="29"/>
        <end position="1013"/>
    </location>
</feature>
<feature type="transmembrane region" description="Helical" evidence="1">
    <location>
        <begin position="524"/>
        <end position="544"/>
    </location>
</feature>